<organism evidence="5">
    <name type="scientific">Acididesulfobacillus acetoxydans</name>
    <dbReference type="NCBI Taxonomy" id="1561005"/>
    <lineage>
        <taxon>Bacteria</taxon>
        <taxon>Bacillati</taxon>
        <taxon>Bacillota</taxon>
        <taxon>Clostridia</taxon>
        <taxon>Eubacteriales</taxon>
        <taxon>Peptococcaceae</taxon>
        <taxon>Acididesulfobacillus</taxon>
    </lineage>
</organism>
<evidence type="ECO:0000313" key="6">
    <source>
        <dbReference type="EMBL" id="CEJ06340.1"/>
    </source>
</evidence>
<feature type="compositionally biased region" description="Basic and acidic residues" evidence="2">
    <location>
        <begin position="10"/>
        <end position="22"/>
    </location>
</feature>
<dbReference type="Gene3D" id="2.20.230.10">
    <property type="entry name" value="Resuscitation-promoting factor rpfb"/>
    <property type="match status" value="1"/>
</dbReference>
<keyword evidence="3" id="KW-0472">Membrane</keyword>
<dbReference type="Pfam" id="PF07501">
    <property type="entry name" value="G5"/>
    <property type="match status" value="1"/>
</dbReference>
<feature type="transmembrane region" description="Helical" evidence="3">
    <location>
        <begin position="52"/>
        <end position="82"/>
    </location>
</feature>
<dbReference type="Pfam" id="PF12229">
    <property type="entry name" value="PG_binding_4"/>
    <property type="match status" value="1"/>
</dbReference>
<dbReference type="KEGG" id="aacx:DEACI_3482"/>
<dbReference type="RefSeq" id="WP_240986121.1">
    <property type="nucleotide sequence ID" value="NZ_CDGJ01000027.1"/>
</dbReference>
<dbReference type="Proteomes" id="UP001071230">
    <property type="component" value="Unassembled WGS sequence"/>
</dbReference>
<dbReference type="InterPro" id="IPR007391">
    <property type="entry name" value="Vancomycin_resist_VanW"/>
</dbReference>
<reference evidence="5" key="2">
    <citation type="submission" date="2020-01" db="EMBL/GenBank/DDBJ databases">
        <authorList>
            <person name="Hornung B."/>
        </authorList>
    </citation>
    <scope>NUCLEOTIDE SEQUENCE</scope>
    <source>
        <strain evidence="5">PacBioINE</strain>
    </source>
</reference>
<protein>
    <submittedName>
        <fullName evidence="6">G5 domain protein</fullName>
    </submittedName>
    <submittedName>
        <fullName evidence="5">VanW like protein</fullName>
    </submittedName>
</protein>
<keyword evidence="3" id="KW-0812">Transmembrane</keyword>
<feature type="region of interest" description="Disordered" evidence="2">
    <location>
        <begin position="1"/>
        <end position="22"/>
    </location>
</feature>
<dbReference type="Pfam" id="PF04294">
    <property type="entry name" value="VanW"/>
    <property type="match status" value="1"/>
</dbReference>
<reference evidence="6" key="1">
    <citation type="submission" date="2014-11" db="EMBL/GenBank/DDBJ databases">
        <authorList>
            <person name="Hornung B.V."/>
        </authorList>
    </citation>
    <scope>NUCLEOTIDE SEQUENCE</scope>
    <source>
        <strain evidence="6">INE</strain>
    </source>
</reference>
<dbReference type="PROSITE" id="PS51109">
    <property type="entry name" value="G5"/>
    <property type="match status" value="1"/>
</dbReference>
<feature type="domain" description="G5" evidence="4">
    <location>
        <begin position="419"/>
        <end position="499"/>
    </location>
</feature>
<dbReference type="InterPro" id="IPR011098">
    <property type="entry name" value="G5_dom"/>
</dbReference>
<keyword evidence="7" id="KW-1185">Reference proteome</keyword>
<proteinExistence type="predicted"/>
<accession>A0A8S0VYA3</accession>
<keyword evidence="3" id="KW-1133">Transmembrane helix</keyword>
<dbReference type="PANTHER" id="PTHR35788:SF1">
    <property type="entry name" value="EXPORTED PROTEIN"/>
    <property type="match status" value="1"/>
</dbReference>
<name>A0A8S0VYA3_9FIRM</name>
<dbReference type="InterPro" id="IPR022029">
    <property type="entry name" value="YoaR-like_PG-bd"/>
</dbReference>
<dbReference type="AlphaFoldDB" id="A0A8S0VYA3"/>
<dbReference type="EMBL" id="LR746496">
    <property type="protein sequence ID" value="CAA7602803.1"/>
    <property type="molecule type" value="Genomic_DNA"/>
</dbReference>
<dbReference type="SMART" id="SM01208">
    <property type="entry name" value="G5"/>
    <property type="match status" value="1"/>
</dbReference>
<gene>
    <name evidence="6" type="ORF">DEACI_0788</name>
    <name evidence="5" type="ORF">DEACI_3482</name>
</gene>
<evidence type="ECO:0000256" key="3">
    <source>
        <dbReference type="SAM" id="Phobius"/>
    </source>
</evidence>
<keyword evidence="1" id="KW-0732">Signal</keyword>
<evidence type="ECO:0000259" key="4">
    <source>
        <dbReference type="PROSITE" id="PS51109"/>
    </source>
</evidence>
<sequence length="502" mass="53692">MDDGSNYEGRGTERPVDPSHLTRREVAVAGEAAGLPLREHRRRSRRHRRSPLVRFLTHKVTLSIIIVLILVLGSGVTALAVYTRDTGVFMPGLSVAGINVGNMTQAAGQARVNQKIAGIRSHVVKFEVEGKTLKSTLGDLGLTLTADKALTEAYAVGRQGNLIEKAEQKKAASQGMSFDLSTAWDKKKLSQALTKMFAPFAVAPHDASFTITPQNTMKITPDSAGKAVDITALAKQVQGLDTSLPSNTLKVSFTQEPPKLTAATLEKEKITGLLGSYTSYFDPSQVGRTKNVGLAAAAINGTVVAPGAVFSFNKTVGECTAAKGYVDAYIIVNGQFVEGRGGGVCQVSSTLYNAVLYSDLRVTQRTNHDLVISYMPLGQDATVAWPGPDVQFENDSGGYVLIRTKMGTDSLTINFYGQAQPGRKVVIKDYPTPVPPPVQTVKDPSLPAGQQQVRQQGVQGYKVTTTRTVLLNGKVVSTENLPSSYYAPTPTIVAVGPDKTDK</sequence>
<dbReference type="EMBL" id="CDGJ01000027">
    <property type="protein sequence ID" value="CEJ06340.1"/>
    <property type="molecule type" value="Genomic_DNA"/>
</dbReference>
<evidence type="ECO:0000313" key="5">
    <source>
        <dbReference type="EMBL" id="CAA7602803.1"/>
    </source>
</evidence>
<evidence type="ECO:0000313" key="7">
    <source>
        <dbReference type="Proteomes" id="UP001071230"/>
    </source>
</evidence>
<evidence type="ECO:0000256" key="2">
    <source>
        <dbReference type="SAM" id="MobiDB-lite"/>
    </source>
</evidence>
<dbReference type="Proteomes" id="UP000836597">
    <property type="component" value="Chromosome"/>
</dbReference>
<dbReference type="PANTHER" id="PTHR35788">
    <property type="entry name" value="EXPORTED PROTEIN-RELATED"/>
    <property type="match status" value="1"/>
</dbReference>
<dbReference type="InterPro" id="IPR052913">
    <property type="entry name" value="Glycopeptide_resist_protein"/>
</dbReference>
<evidence type="ECO:0000256" key="1">
    <source>
        <dbReference type="ARBA" id="ARBA00022729"/>
    </source>
</evidence>